<dbReference type="Gene3D" id="3.40.50.2000">
    <property type="entry name" value="Glycogen Phosphorylase B"/>
    <property type="match status" value="2"/>
</dbReference>
<protein>
    <submittedName>
        <fullName evidence="1">Glycosyl transferase GT4 family protein</fullName>
    </submittedName>
</protein>
<dbReference type="AlphaFoldDB" id="A0A843AQK6"/>
<accession>A0A843AQK6</accession>
<sequence length="468" mass="54078">MKKVLLIAFYFNQTNAIASKRLRGIAKYLPQFGWEPIVIVPKSNINYGNSFENSFESSLKNSFKNSNFKVIETDYEYMTDRWFNKFKNKKNTKNDTKLKSKNEIEEVNENNINDQNKIISKNNPEETSKLASKTTSKAISKVISIAGEIFAYPDGMKYWYEPAIKVSKEAIEVNNIEAIISSSWPVTSHIIAKDLKKKYNLKWIADLRDLWNLNPYVKHTFIRNYFEKKLEIETFEYADVLTTTTELASKKLKELHPQKKICTVMSGYDIEDITNNNTPKNQEKLNFTYAGSLYGGKRDPKLLFKGISELIRENKINPLLLSLDFYGDNFGLKETAEEYGIEDLVNIHGTISHEEVLKKQKESQALLLLSWNNKKEEMFLPGKIYEYLAAKRPILSIGYKKGSLKDLIEKTEIGYHVSTLEETKNIITKFYDNFNESKILRYNGNSEVNKYSIISTAQKFGSILDSIK</sequence>
<evidence type="ECO:0000313" key="2">
    <source>
        <dbReference type="Proteomes" id="UP000658733"/>
    </source>
</evidence>
<dbReference type="EMBL" id="JADIIN010000055">
    <property type="protein sequence ID" value="MBF4469030.1"/>
    <property type="molecule type" value="Genomic_DNA"/>
</dbReference>
<evidence type="ECO:0000313" key="1">
    <source>
        <dbReference type="EMBL" id="MBF4469030.1"/>
    </source>
</evidence>
<dbReference type="Proteomes" id="UP000658733">
    <property type="component" value="Unassembled WGS sequence"/>
</dbReference>
<keyword evidence="1" id="KW-0808">Transferase</keyword>
<proteinExistence type="predicted"/>
<dbReference type="SUPFAM" id="SSF53756">
    <property type="entry name" value="UDP-Glycosyltransferase/glycogen phosphorylase"/>
    <property type="match status" value="1"/>
</dbReference>
<reference evidence="1" key="1">
    <citation type="submission" date="2020-10" db="EMBL/GenBank/DDBJ databases">
        <title>Dehalococcoides mccartyi of a TCE/Cr reducing biochatode.</title>
        <authorList>
            <person name="Matturro B."/>
        </authorList>
    </citation>
    <scope>NUCLEOTIDE SEQUENCE</scope>
    <source>
        <strain evidence="1">Bin4</strain>
    </source>
</reference>
<organism evidence="1 2">
    <name type="scientific">Methanobrevibacter arboriphilus</name>
    <dbReference type="NCBI Taxonomy" id="39441"/>
    <lineage>
        <taxon>Archaea</taxon>
        <taxon>Methanobacteriati</taxon>
        <taxon>Methanobacteriota</taxon>
        <taxon>Methanomada group</taxon>
        <taxon>Methanobacteria</taxon>
        <taxon>Methanobacteriales</taxon>
        <taxon>Methanobacteriaceae</taxon>
        <taxon>Methanobrevibacter</taxon>
    </lineage>
</organism>
<dbReference type="GO" id="GO:0016740">
    <property type="term" value="F:transferase activity"/>
    <property type="evidence" value="ECO:0007669"/>
    <property type="project" value="UniProtKB-KW"/>
</dbReference>
<gene>
    <name evidence="1" type="ORF">ISP01_06460</name>
</gene>
<comment type="caution">
    <text evidence="1">The sequence shown here is derived from an EMBL/GenBank/DDBJ whole genome shotgun (WGS) entry which is preliminary data.</text>
</comment>
<dbReference type="RefSeq" id="WP_042703139.1">
    <property type="nucleotide sequence ID" value="NZ_JADIIN010000055.1"/>
</dbReference>
<name>A0A843AQK6_METAZ</name>